<evidence type="ECO:0000313" key="1">
    <source>
        <dbReference type="EMBL" id="TWF55028.1"/>
    </source>
</evidence>
<organism evidence="1 2">
    <name type="scientific">Neorhizobium alkalisoli</name>
    <dbReference type="NCBI Taxonomy" id="528178"/>
    <lineage>
        <taxon>Bacteria</taxon>
        <taxon>Pseudomonadati</taxon>
        <taxon>Pseudomonadota</taxon>
        <taxon>Alphaproteobacteria</taxon>
        <taxon>Hyphomicrobiales</taxon>
        <taxon>Rhizobiaceae</taxon>
        <taxon>Rhizobium/Agrobacterium group</taxon>
        <taxon>Neorhizobium</taxon>
    </lineage>
</organism>
<protein>
    <submittedName>
        <fullName evidence="1">Uncharacterized protein</fullName>
    </submittedName>
</protein>
<dbReference type="RefSeq" id="WP_145637880.1">
    <property type="nucleotide sequence ID" value="NZ_VIWP01000003.1"/>
</dbReference>
<comment type="caution">
    <text evidence="1">The sequence shown here is derived from an EMBL/GenBank/DDBJ whole genome shotgun (WGS) entry which is preliminary data.</text>
</comment>
<sequence>MYIIAILDEGRERNFRCSSVMMTPDGLFLIAGERSYHFRASDLISIIAVEQSSEVEQFASGMEQRSTPWLRLAGNGC</sequence>
<dbReference type="EMBL" id="VIWP01000003">
    <property type="protein sequence ID" value="TWF55028.1"/>
    <property type="molecule type" value="Genomic_DNA"/>
</dbReference>
<name>A0A561QXD7_9HYPH</name>
<dbReference type="AlphaFoldDB" id="A0A561QXD7"/>
<gene>
    <name evidence="1" type="ORF">FHW37_103901</name>
</gene>
<accession>A0A561QXD7</accession>
<reference evidence="1 2" key="1">
    <citation type="submission" date="2019-06" db="EMBL/GenBank/DDBJ databases">
        <title>Sorghum-associated microbial communities from plants grown in Nebraska, USA.</title>
        <authorList>
            <person name="Schachtman D."/>
        </authorList>
    </citation>
    <scope>NUCLEOTIDE SEQUENCE [LARGE SCALE GENOMIC DNA]</scope>
    <source>
        <strain evidence="1 2">1225</strain>
    </source>
</reference>
<keyword evidence="2" id="KW-1185">Reference proteome</keyword>
<dbReference type="Proteomes" id="UP000320653">
    <property type="component" value="Unassembled WGS sequence"/>
</dbReference>
<evidence type="ECO:0000313" key="2">
    <source>
        <dbReference type="Proteomes" id="UP000320653"/>
    </source>
</evidence>
<dbReference type="OrthoDB" id="8377452at2"/>
<proteinExistence type="predicted"/>